<dbReference type="Pfam" id="PF09335">
    <property type="entry name" value="VTT_dom"/>
    <property type="match status" value="1"/>
</dbReference>
<proteinExistence type="predicted"/>
<gene>
    <name evidence="8" type="primary">yqjA</name>
    <name evidence="8" type="ORF">Mal52_39600</name>
</gene>
<dbReference type="AlphaFoldDB" id="A0A517ZSJ3"/>
<evidence type="ECO:0000256" key="5">
    <source>
        <dbReference type="ARBA" id="ARBA00023136"/>
    </source>
</evidence>
<keyword evidence="3 6" id="KW-0812">Transmembrane</keyword>
<sequence length="216" mass="23853">MHELTDLIEKIVVGWVGGLEDLGYWGIFLLMTVESSFIPFPSEVVMIPAGYSAAQGDLNLWGCIVAGIGGSIAGALINYFLAVSLGRSLLLKFGKYFFVPQDKMLMVEGYFDKHGQMTTFVCRLIPAVRQLISIPAGLARMNLARFCLFTGLGAGLWVIILTLTGYYFGETAKELWYEHKKLITAGILAAVVFMIGFYVIRHRMRVAREAASQNPA</sequence>
<evidence type="ECO:0000256" key="2">
    <source>
        <dbReference type="ARBA" id="ARBA00022475"/>
    </source>
</evidence>
<dbReference type="InterPro" id="IPR032816">
    <property type="entry name" value="VTT_dom"/>
</dbReference>
<evidence type="ECO:0000256" key="3">
    <source>
        <dbReference type="ARBA" id="ARBA00022692"/>
    </source>
</evidence>
<evidence type="ECO:0000313" key="8">
    <source>
        <dbReference type="EMBL" id="QDU45466.1"/>
    </source>
</evidence>
<keyword evidence="2" id="KW-1003">Cell membrane</keyword>
<dbReference type="RefSeq" id="WP_197534315.1">
    <property type="nucleotide sequence ID" value="NZ_CP036276.1"/>
</dbReference>
<organism evidence="8 9">
    <name type="scientific">Symmachiella dynata</name>
    <dbReference type="NCBI Taxonomy" id="2527995"/>
    <lineage>
        <taxon>Bacteria</taxon>
        <taxon>Pseudomonadati</taxon>
        <taxon>Planctomycetota</taxon>
        <taxon>Planctomycetia</taxon>
        <taxon>Planctomycetales</taxon>
        <taxon>Planctomycetaceae</taxon>
        <taxon>Symmachiella</taxon>
    </lineage>
</organism>
<feature type="transmembrane region" description="Helical" evidence="6">
    <location>
        <begin position="58"/>
        <end position="82"/>
    </location>
</feature>
<evidence type="ECO:0000259" key="7">
    <source>
        <dbReference type="Pfam" id="PF09335"/>
    </source>
</evidence>
<evidence type="ECO:0000313" key="9">
    <source>
        <dbReference type="Proteomes" id="UP000319383"/>
    </source>
</evidence>
<feature type="transmembrane region" description="Helical" evidence="6">
    <location>
        <begin position="181"/>
        <end position="200"/>
    </location>
</feature>
<dbReference type="GO" id="GO:0005886">
    <property type="term" value="C:plasma membrane"/>
    <property type="evidence" value="ECO:0007669"/>
    <property type="project" value="UniProtKB-SubCell"/>
</dbReference>
<protein>
    <submittedName>
        <fullName evidence="8">Inner membrane protein YqjA</fullName>
    </submittedName>
</protein>
<reference evidence="8 9" key="1">
    <citation type="submission" date="2019-02" db="EMBL/GenBank/DDBJ databases">
        <title>Deep-cultivation of Planctomycetes and their phenomic and genomic characterization uncovers novel biology.</title>
        <authorList>
            <person name="Wiegand S."/>
            <person name="Jogler M."/>
            <person name="Boedeker C."/>
            <person name="Pinto D."/>
            <person name="Vollmers J."/>
            <person name="Rivas-Marin E."/>
            <person name="Kohn T."/>
            <person name="Peeters S.H."/>
            <person name="Heuer A."/>
            <person name="Rast P."/>
            <person name="Oberbeckmann S."/>
            <person name="Bunk B."/>
            <person name="Jeske O."/>
            <person name="Meyerdierks A."/>
            <person name="Storesund J.E."/>
            <person name="Kallscheuer N."/>
            <person name="Luecker S."/>
            <person name="Lage O.M."/>
            <person name="Pohl T."/>
            <person name="Merkel B.J."/>
            <person name="Hornburger P."/>
            <person name="Mueller R.-W."/>
            <person name="Bruemmer F."/>
            <person name="Labrenz M."/>
            <person name="Spormann A.M."/>
            <person name="Op den Camp H."/>
            <person name="Overmann J."/>
            <person name="Amann R."/>
            <person name="Jetten M.S.M."/>
            <person name="Mascher T."/>
            <person name="Medema M.H."/>
            <person name="Devos D.P."/>
            <person name="Kaster A.-K."/>
            <person name="Ovreas L."/>
            <person name="Rohde M."/>
            <person name="Galperin M.Y."/>
            <person name="Jogler C."/>
        </authorList>
    </citation>
    <scope>NUCLEOTIDE SEQUENCE [LARGE SCALE GENOMIC DNA]</scope>
    <source>
        <strain evidence="8 9">Mal52</strain>
    </source>
</reference>
<keyword evidence="9" id="KW-1185">Reference proteome</keyword>
<dbReference type="Proteomes" id="UP000319383">
    <property type="component" value="Chromosome"/>
</dbReference>
<dbReference type="PANTHER" id="PTHR42709:SF6">
    <property type="entry name" value="UNDECAPRENYL PHOSPHATE TRANSPORTER A"/>
    <property type="match status" value="1"/>
</dbReference>
<keyword evidence="5 6" id="KW-0472">Membrane</keyword>
<evidence type="ECO:0000256" key="6">
    <source>
        <dbReference type="SAM" id="Phobius"/>
    </source>
</evidence>
<dbReference type="InterPro" id="IPR051311">
    <property type="entry name" value="DedA_domain"/>
</dbReference>
<name>A0A517ZSJ3_9PLAN</name>
<accession>A0A517ZSJ3</accession>
<feature type="transmembrane region" description="Helical" evidence="6">
    <location>
        <begin position="12"/>
        <end position="38"/>
    </location>
</feature>
<comment type="subcellular location">
    <subcellularLocation>
        <location evidence="1">Cell membrane</location>
        <topology evidence="1">Multi-pass membrane protein</topology>
    </subcellularLocation>
</comment>
<evidence type="ECO:0000256" key="1">
    <source>
        <dbReference type="ARBA" id="ARBA00004651"/>
    </source>
</evidence>
<keyword evidence="4 6" id="KW-1133">Transmembrane helix</keyword>
<dbReference type="EMBL" id="CP036276">
    <property type="protein sequence ID" value="QDU45466.1"/>
    <property type="molecule type" value="Genomic_DNA"/>
</dbReference>
<feature type="transmembrane region" description="Helical" evidence="6">
    <location>
        <begin position="146"/>
        <end position="169"/>
    </location>
</feature>
<feature type="domain" description="VTT" evidence="7">
    <location>
        <begin position="40"/>
        <end position="166"/>
    </location>
</feature>
<dbReference type="KEGG" id="sdyn:Mal52_39600"/>
<evidence type="ECO:0000256" key="4">
    <source>
        <dbReference type="ARBA" id="ARBA00022989"/>
    </source>
</evidence>
<dbReference type="PANTHER" id="PTHR42709">
    <property type="entry name" value="ALKALINE PHOSPHATASE LIKE PROTEIN"/>
    <property type="match status" value="1"/>
</dbReference>